<proteinExistence type="predicted"/>
<name>A0A5C3LQK7_9AGAR</name>
<dbReference type="Proteomes" id="UP000308652">
    <property type="component" value="Unassembled WGS sequence"/>
</dbReference>
<evidence type="ECO:0000313" key="2">
    <source>
        <dbReference type="Proteomes" id="UP000308652"/>
    </source>
</evidence>
<dbReference type="EMBL" id="ML214028">
    <property type="protein sequence ID" value="TFK31021.1"/>
    <property type="molecule type" value="Genomic_DNA"/>
</dbReference>
<dbReference type="STRING" id="68775.A0A5C3LQK7"/>
<dbReference type="OrthoDB" id="3268696at2759"/>
<reference evidence="1 2" key="1">
    <citation type="journal article" date="2019" name="Nat. Ecol. Evol.">
        <title>Megaphylogeny resolves global patterns of mushroom evolution.</title>
        <authorList>
            <person name="Varga T."/>
            <person name="Krizsan K."/>
            <person name="Foldi C."/>
            <person name="Dima B."/>
            <person name="Sanchez-Garcia M."/>
            <person name="Sanchez-Ramirez S."/>
            <person name="Szollosi G.J."/>
            <person name="Szarkandi J.G."/>
            <person name="Papp V."/>
            <person name="Albert L."/>
            <person name="Andreopoulos W."/>
            <person name="Angelini C."/>
            <person name="Antonin V."/>
            <person name="Barry K.W."/>
            <person name="Bougher N.L."/>
            <person name="Buchanan P."/>
            <person name="Buyck B."/>
            <person name="Bense V."/>
            <person name="Catcheside P."/>
            <person name="Chovatia M."/>
            <person name="Cooper J."/>
            <person name="Damon W."/>
            <person name="Desjardin D."/>
            <person name="Finy P."/>
            <person name="Geml J."/>
            <person name="Haridas S."/>
            <person name="Hughes K."/>
            <person name="Justo A."/>
            <person name="Karasinski D."/>
            <person name="Kautmanova I."/>
            <person name="Kiss B."/>
            <person name="Kocsube S."/>
            <person name="Kotiranta H."/>
            <person name="LaButti K.M."/>
            <person name="Lechner B.E."/>
            <person name="Liimatainen K."/>
            <person name="Lipzen A."/>
            <person name="Lukacs Z."/>
            <person name="Mihaltcheva S."/>
            <person name="Morgado L.N."/>
            <person name="Niskanen T."/>
            <person name="Noordeloos M.E."/>
            <person name="Ohm R.A."/>
            <person name="Ortiz-Santana B."/>
            <person name="Ovrebo C."/>
            <person name="Racz N."/>
            <person name="Riley R."/>
            <person name="Savchenko A."/>
            <person name="Shiryaev A."/>
            <person name="Soop K."/>
            <person name="Spirin V."/>
            <person name="Szebenyi C."/>
            <person name="Tomsovsky M."/>
            <person name="Tulloss R.E."/>
            <person name="Uehling J."/>
            <person name="Grigoriev I.V."/>
            <person name="Vagvolgyi C."/>
            <person name="Papp T."/>
            <person name="Martin F.M."/>
            <person name="Miettinen O."/>
            <person name="Hibbett D.S."/>
            <person name="Nagy L.G."/>
        </authorList>
    </citation>
    <scope>NUCLEOTIDE SEQUENCE [LARGE SCALE GENOMIC DNA]</scope>
    <source>
        <strain evidence="1 2">CBS 166.37</strain>
    </source>
</reference>
<accession>A0A5C3LQK7</accession>
<sequence>MSTSSILTNKPAPSLNIFIIKEGLSQGTYVSRNACTIIQPIPAYRDTVNPNFHWSDFHRVSWLLQDAPYLSFWPRKPSFTNPLFSRLNIDPDTIPLATHAPAHYSLPIPLIQSWARLEDALTQIVDGLLRRAKFSTRLVNRIVAPCECGYRDKHSTAHGARISAKKSRWAFLLLATLCSFSIAINTGDDELSSPVPAWVSYIHENEKIYSTYLDTLRKTFVGDFTPGSRVGAFVNGHQSTWGDYLPKFVNAGVALWVWWMEDKGNLSASPSIFHDYFPSQEDIERAKKIASLKPLRSSRNVPLFSNTTHIMNASTAFPVNNEIPEPHEDAGQLKGETFHDFMKRRADETQDMKSKETADDEWDRSLRQQNADNATDLLGNINFGYAFKVRMQS</sequence>
<protein>
    <submittedName>
        <fullName evidence="1">Uncharacterized protein</fullName>
    </submittedName>
</protein>
<evidence type="ECO:0000313" key="1">
    <source>
        <dbReference type="EMBL" id="TFK31021.1"/>
    </source>
</evidence>
<gene>
    <name evidence="1" type="ORF">BDQ12DRAFT_730004</name>
</gene>
<dbReference type="AlphaFoldDB" id="A0A5C3LQK7"/>
<organism evidence="1 2">
    <name type="scientific">Crucibulum laeve</name>
    <dbReference type="NCBI Taxonomy" id="68775"/>
    <lineage>
        <taxon>Eukaryota</taxon>
        <taxon>Fungi</taxon>
        <taxon>Dikarya</taxon>
        <taxon>Basidiomycota</taxon>
        <taxon>Agaricomycotina</taxon>
        <taxon>Agaricomycetes</taxon>
        <taxon>Agaricomycetidae</taxon>
        <taxon>Agaricales</taxon>
        <taxon>Agaricineae</taxon>
        <taxon>Nidulariaceae</taxon>
        <taxon>Crucibulum</taxon>
    </lineage>
</organism>
<keyword evidence="2" id="KW-1185">Reference proteome</keyword>